<feature type="region of interest" description="Disordered" evidence="1">
    <location>
        <begin position="245"/>
        <end position="299"/>
    </location>
</feature>
<dbReference type="PANTHER" id="PTHR15299">
    <property type="entry name" value="HERV-H LTR-ASSOCIATING PROTEIN 1"/>
    <property type="match status" value="1"/>
</dbReference>
<feature type="region of interest" description="Disordered" evidence="1">
    <location>
        <begin position="313"/>
        <end position="363"/>
    </location>
</feature>
<dbReference type="EMBL" id="KB099425">
    <property type="protein sequence ID" value="ELK38136.1"/>
    <property type="molecule type" value="Genomic_DNA"/>
</dbReference>
<keyword evidence="3" id="KW-1185">Reference proteome</keyword>
<protein>
    <submittedName>
        <fullName evidence="2">HERV-H LTR-associating protein 1</fullName>
    </submittedName>
</protein>
<feature type="compositionally biased region" description="Low complexity" evidence="1">
    <location>
        <begin position="313"/>
        <end position="339"/>
    </location>
</feature>
<accession>L5MIC8</accession>
<evidence type="ECO:0000256" key="1">
    <source>
        <dbReference type="SAM" id="MobiDB-lite"/>
    </source>
</evidence>
<evidence type="ECO:0000313" key="3">
    <source>
        <dbReference type="Proteomes" id="UP000010556"/>
    </source>
</evidence>
<dbReference type="InterPro" id="IPR037643">
    <property type="entry name" value="HHLA1"/>
</dbReference>
<organism evidence="2 3">
    <name type="scientific">Myotis davidii</name>
    <name type="common">David's myotis</name>
    <dbReference type="NCBI Taxonomy" id="225400"/>
    <lineage>
        <taxon>Eukaryota</taxon>
        <taxon>Metazoa</taxon>
        <taxon>Chordata</taxon>
        <taxon>Craniata</taxon>
        <taxon>Vertebrata</taxon>
        <taxon>Euteleostomi</taxon>
        <taxon>Mammalia</taxon>
        <taxon>Eutheria</taxon>
        <taxon>Laurasiatheria</taxon>
        <taxon>Chiroptera</taxon>
        <taxon>Yangochiroptera</taxon>
        <taxon>Vespertilionidae</taxon>
        <taxon>Myotis</taxon>
    </lineage>
</organism>
<dbReference type="AlphaFoldDB" id="L5MIC8"/>
<reference evidence="3" key="1">
    <citation type="journal article" date="2013" name="Science">
        <title>Comparative analysis of bat genomes provides insight into the evolution of flight and immunity.</title>
        <authorList>
            <person name="Zhang G."/>
            <person name="Cowled C."/>
            <person name="Shi Z."/>
            <person name="Huang Z."/>
            <person name="Bishop-Lilly K.A."/>
            <person name="Fang X."/>
            <person name="Wynne J.W."/>
            <person name="Xiong Z."/>
            <person name="Baker M.L."/>
            <person name="Zhao W."/>
            <person name="Tachedjian M."/>
            <person name="Zhu Y."/>
            <person name="Zhou P."/>
            <person name="Jiang X."/>
            <person name="Ng J."/>
            <person name="Yang L."/>
            <person name="Wu L."/>
            <person name="Xiao J."/>
            <person name="Feng Y."/>
            <person name="Chen Y."/>
            <person name="Sun X."/>
            <person name="Zhang Y."/>
            <person name="Marsh G.A."/>
            <person name="Crameri G."/>
            <person name="Broder C.C."/>
            <person name="Frey K.G."/>
            <person name="Wang L.F."/>
            <person name="Wang J."/>
        </authorList>
    </citation>
    <scope>NUCLEOTIDE SEQUENCE [LARGE SCALE GENOMIC DNA]</scope>
</reference>
<evidence type="ECO:0000313" key="2">
    <source>
        <dbReference type="EMBL" id="ELK38136.1"/>
    </source>
</evidence>
<sequence>MLAHPQVVPDAASMPGFLVRGAPGRLCVGLACALGLWNAELPARAVDLSALNLTEVVNGMLSRALKDRKKFFSLLSITSYSSFAFHKLSVAVYNISHLKSVDQAMFPTRYCYCLSNRTNDLSDFTALLVDIIGNSTSYLTEIFKSTSILSAPALGISGFISFPPKTLQLQGRRSVSRAARCLAVSQTNASDCIFICVMTGKAGRNLSDFWELAEKSPVINYTFTSSLAAAPVLYVQSDKNVTATRGTAVAPKLTPTSQQTPPRTSPPRPARSTGVSALRASPWTEVPDPSEGEQAVNTDRPPDLLATAAVTATATPGSVSPTLPGSGTLTPGTQTSSPTKAPAPRYPQTGCPQQLLREGPLTAGPLPGAAHKLTPCLMELCRFFQQCLCVSPRRDPRTEAMRSADLACLVLKPVPGRSMVPSNSTVWSGDSSFPKTMEFCGTP</sequence>
<dbReference type="Proteomes" id="UP000010556">
    <property type="component" value="Unassembled WGS sequence"/>
</dbReference>
<dbReference type="PANTHER" id="PTHR15299:SF3">
    <property type="entry name" value="HERV-H LTR-ASSOCIATING PROTEIN 1"/>
    <property type="match status" value="1"/>
</dbReference>
<proteinExistence type="predicted"/>
<gene>
    <name evidence="2" type="ORF">MDA_GLEAN10015402</name>
</gene>
<name>L5MIC8_MYODS</name>